<dbReference type="InterPro" id="IPR055382">
    <property type="entry name" value="DUF7601"/>
</dbReference>
<feature type="domain" description="DUF7601" evidence="2">
    <location>
        <begin position="183"/>
        <end position="314"/>
    </location>
</feature>
<organism evidence="3 4">
    <name type="scientific">Bifidobacterium pullorum subsp. saeculare</name>
    <dbReference type="NCBI Taxonomy" id="78257"/>
    <lineage>
        <taxon>Bacteria</taxon>
        <taxon>Bacillati</taxon>
        <taxon>Actinomycetota</taxon>
        <taxon>Actinomycetes</taxon>
        <taxon>Bifidobacteriales</taxon>
        <taxon>Bifidobacteriaceae</taxon>
        <taxon>Bifidobacterium</taxon>
    </lineage>
</organism>
<reference evidence="3" key="2">
    <citation type="journal article" date="2021" name="Sci. Rep.">
        <title>The distribution of antibiotic resistance genes in chicken gut microbiota commensals.</title>
        <authorList>
            <person name="Juricova H."/>
            <person name="Matiasovicova J."/>
            <person name="Kubasova T."/>
            <person name="Cejkova D."/>
            <person name="Rychlik I."/>
        </authorList>
    </citation>
    <scope>NUCLEOTIDE SEQUENCE</scope>
    <source>
        <strain evidence="3">An836</strain>
    </source>
</reference>
<evidence type="ECO:0000259" key="2">
    <source>
        <dbReference type="Pfam" id="PF24547"/>
    </source>
</evidence>
<feature type="transmembrane region" description="Helical" evidence="1">
    <location>
        <begin position="330"/>
        <end position="348"/>
    </location>
</feature>
<proteinExistence type="predicted"/>
<keyword evidence="1" id="KW-0812">Transmembrane</keyword>
<keyword evidence="1" id="KW-1133">Transmembrane helix</keyword>
<keyword evidence="4" id="KW-1185">Reference proteome</keyword>
<dbReference type="EMBL" id="JACLYU010000005">
    <property type="protein sequence ID" value="MBM6699569.1"/>
    <property type="molecule type" value="Genomic_DNA"/>
</dbReference>
<evidence type="ECO:0000313" key="3">
    <source>
        <dbReference type="EMBL" id="MBM6699569.1"/>
    </source>
</evidence>
<sequence length="356" mass="37904">MVMNKGTTGSYAQLQMTFTAPAELYAAKNGNPNEQGDFLGNAGTKDDNISVTTGLGRIIQSMVVFAANDSVDVTMHDVIATLQTKGHGQSLSDGEWIPSDQSAEFKYANGAAGAGGYENVNGTTPPTTFTVDEGWSRLNITQRRNAEGLTPVVGNPIDFEIDGKMNAAFTGEVIVNLTNDPIGQLSINKTVEGTGADIHRQFTFTITLTFKEGMDVAETYPYQVVSDGDYIMPMLGELEVVQGENNHTMTLKLPHGQKAIVLDLPDDITYTVTESHAPGYQASYVVNAIPVQAGQPATGVIMQHQPSTVAVINTFVAVAGLPMTGGRGTAARIIGIGVLVLLLSGLVWRMANKRHV</sequence>
<comment type="caution">
    <text evidence="3">The sequence shown here is derived from an EMBL/GenBank/DDBJ whole genome shotgun (WGS) entry which is preliminary data.</text>
</comment>
<dbReference type="AlphaFoldDB" id="A0A938WYE4"/>
<gene>
    <name evidence="3" type="ORF">H7U32_04400</name>
</gene>
<accession>A0A938WYE4</accession>
<protein>
    <recommendedName>
        <fullName evidence="2">DUF7601 domain-containing protein</fullName>
    </recommendedName>
</protein>
<dbReference type="Pfam" id="PF24547">
    <property type="entry name" value="DUF7601"/>
    <property type="match status" value="1"/>
</dbReference>
<name>A0A938WYE4_9BIFI</name>
<reference evidence="3" key="1">
    <citation type="submission" date="2020-08" db="EMBL/GenBank/DDBJ databases">
        <authorList>
            <person name="Cejkova D."/>
            <person name="Kubasova T."/>
            <person name="Jahodarova E."/>
            <person name="Rychlik I."/>
        </authorList>
    </citation>
    <scope>NUCLEOTIDE SEQUENCE</scope>
    <source>
        <strain evidence="3">An836</strain>
    </source>
</reference>
<dbReference type="Gene3D" id="2.60.40.1140">
    <property type="entry name" value="Collagen-binding surface protein Cna, B-type domain"/>
    <property type="match status" value="1"/>
</dbReference>
<evidence type="ECO:0000256" key="1">
    <source>
        <dbReference type="SAM" id="Phobius"/>
    </source>
</evidence>
<dbReference type="Proteomes" id="UP000718821">
    <property type="component" value="Unassembled WGS sequence"/>
</dbReference>
<keyword evidence="1" id="KW-0472">Membrane</keyword>
<evidence type="ECO:0000313" key="4">
    <source>
        <dbReference type="Proteomes" id="UP000718821"/>
    </source>
</evidence>